<keyword evidence="2" id="KW-1185">Reference proteome</keyword>
<accession>A0ACA9SMB5</accession>
<evidence type="ECO:0000313" key="1">
    <source>
        <dbReference type="EMBL" id="CAG8843932.1"/>
    </source>
</evidence>
<protein>
    <submittedName>
        <fullName evidence="1">22451_t:CDS:1</fullName>
    </submittedName>
</protein>
<gene>
    <name evidence="1" type="ORF">RPERSI_LOCUS32991</name>
</gene>
<reference evidence="1" key="1">
    <citation type="submission" date="2021-06" db="EMBL/GenBank/DDBJ databases">
        <authorList>
            <person name="Kallberg Y."/>
            <person name="Tangrot J."/>
            <person name="Rosling A."/>
        </authorList>
    </citation>
    <scope>NUCLEOTIDE SEQUENCE</scope>
    <source>
        <strain evidence="1">MA461A</strain>
    </source>
</reference>
<sequence>ASFKWMLNEDAMTSEKLSEGIRLFAKDSKTLLSMLKQRLNNENNDDAMANENIELFSRPFHEVK</sequence>
<feature type="non-terminal residue" evidence="1">
    <location>
        <position position="64"/>
    </location>
</feature>
<name>A0ACA9SMB5_9GLOM</name>
<dbReference type="EMBL" id="CAJVQC010140348">
    <property type="protein sequence ID" value="CAG8843932.1"/>
    <property type="molecule type" value="Genomic_DNA"/>
</dbReference>
<feature type="non-terminal residue" evidence="1">
    <location>
        <position position="1"/>
    </location>
</feature>
<dbReference type="Proteomes" id="UP000789920">
    <property type="component" value="Unassembled WGS sequence"/>
</dbReference>
<proteinExistence type="predicted"/>
<comment type="caution">
    <text evidence="1">The sequence shown here is derived from an EMBL/GenBank/DDBJ whole genome shotgun (WGS) entry which is preliminary data.</text>
</comment>
<evidence type="ECO:0000313" key="2">
    <source>
        <dbReference type="Proteomes" id="UP000789920"/>
    </source>
</evidence>
<organism evidence="1 2">
    <name type="scientific">Racocetra persica</name>
    <dbReference type="NCBI Taxonomy" id="160502"/>
    <lineage>
        <taxon>Eukaryota</taxon>
        <taxon>Fungi</taxon>
        <taxon>Fungi incertae sedis</taxon>
        <taxon>Mucoromycota</taxon>
        <taxon>Glomeromycotina</taxon>
        <taxon>Glomeromycetes</taxon>
        <taxon>Diversisporales</taxon>
        <taxon>Gigasporaceae</taxon>
        <taxon>Racocetra</taxon>
    </lineage>
</organism>